<dbReference type="WBParaSite" id="ACRNAN_scaffold51.g16399.t1">
    <property type="protein sequence ID" value="ACRNAN_scaffold51.g16399.t1"/>
    <property type="gene ID" value="ACRNAN_scaffold51.g16399"/>
</dbReference>
<evidence type="ECO:0000256" key="1">
    <source>
        <dbReference type="SAM" id="SignalP"/>
    </source>
</evidence>
<accession>A0A914E324</accession>
<feature type="chain" id="PRO_5036857159" evidence="1">
    <location>
        <begin position="22"/>
        <end position="208"/>
    </location>
</feature>
<dbReference type="Proteomes" id="UP000887540">
    <property type="component" value="Unplaced"/>
</dbReference>
<dbReference type="PANTHER" id="PTHR34401:SF3">
    <property type="entry name" value="DB DOMAIN-CONTAINING PROTEIN"/>
    <property type="match status" value="1"/>
</dbReference>
<evidence type="ECO:0000313" key="3">
    <source>
        <dbReference type="WBParaSite" id="ACRNAN_scaffold51.g16399.t1"/>
    </source>
</evidence>
<sequence length="208" mass="23934">MFVLKFVFCLYFLAFIQFSYSKQVKWCTCDELEKCHDEHNDGVYDCADKCRSEYGFTFDTDAVFGCLRAERKNPNNCRAQIRKQMCASKPGQTIDESEVLTPKEKNKTKHGESLLSKFSNIDVGDDTNVLQYMKCVRDCSRKYGSDDYCYTQLDCRFKIIPDKEEQLHRCINLNDKLKRDMCNCLTVAAAPELCEGLEEKYGGIAGFG</sequence>
<evidence type="ECO:0000313" key="2">
    <source>
        <dbReference type="Proteomes" id="UP000887540"/>
    </source>
</evidence>
<reference evidence="3" key="1">
    <citation type="submission" date="2022-11" db="UniProtKB">
        <authorList>
            <consortium name="WormBaseParasite"/>
        </authorList>
    </citation>
    <scope>IDENTIFICATION</scope>
</reference>
<organism evidence="2 3">
    <name type="scientific">Acrobeloides nanus</name>
    <dbReference type="NCBI Taxonomy" id="290746"/>
    <lineage>
        <taxon>Eukaryota</taxon>
        <taxon>Metazoa</taxon>
        <taxon>Ecdysozoa</taxon>
        <taxon>Nematoda</taxon>
        <taxon>Chromadorea</taxon>
        <taxon>Rhabditida</taxon>
        <taxon>Tylenchina</taxon>
        <taxon>Cephalobomorpha</taxon>
        <taxon>Cephaloboidea</taxon>
        <taxon>Cephalobidae</taxon>
        <taxon>Acrobeloides</taxon>
    </lineage>
</organism>
<feature type="signal peptide" evidence="1">
    <location>
        <begin position="1"/>
        <end position="21"/>
    </location>
</feature>
<protein>
    <submittedName>
        <fullName evidence="3">Uncharacterized protein</fullName>
    </submittedName>
</protein>
<keyword evidence="1" id="KW-0732">Signal</keyword>
<proteinExistence type="predicted"/>
<dbReference type="PANTHER" id="PTHR34401">
    <property type="entry name" value="PROTEIN CBG12388-RELATED"/>
    <property type="match status" value="1"/>
</dbReference>
<name>A0A914E324_9BILA</name>
<keyword evidence="2" id="KW-1185">Reference proteome</keyword>
<dbReference type="AlphaFoldDB" id="A0A914E324"/>